<sequence>MTSPRQVELFDTSLRDGMQQPNLEISVPAAVSLLERMSAFGVRYAEIGFAGANHFVTELCHALEHNPHRIANGGMKLALFGRTRGRGMRVEDWSDVQFILAHRHRVPAAAVVVKSRLLDVERSLETTPEENLRMAYETIAHLQDHGLEVLVDLEHAMDASQARREMGHPCDPDFAARTRDYFQQIVAQCAAQQVSRIVICDTTGGASPEEVTSLFTQLTRDFPTAQFGFHGHTDRGLGVANSRAAVLAGAVQVQGTLLGTGERCGNVNLTTVVGGMQLRGEAEFVPPASLPGLTSLAHSAFGAFGLDIPHGAPIVGPGAFGTWAGMHGSSEKKNPGAYLWCDPALVGATPVIGVNAHSGRANVVMLSEQLGVPLTSHQAQQLIDKNQAMIEGGGFTASELSFRLACMRVLGTLPEFFNVRTWRVHDEYDEAGTHFVQAFMSLSHADGTIVTARAEGTGPVDAMTRAMRRELEKWYPALKRMHLGRFSVTALDVSAHDSAAHVRVAVSFQAEGREPWITAGISSDMNQAALLAILDGFQYWLLQQAAAESEQPAHAEPARA</sequence>
<dbReference type="Gene3D" id="3.20.20.70">
    <property type="entry name" value="Aldolase class I"/>
    <property type="match status" value="1"/>
</dbReference>
<dbReference type="GO" id="GO:0003852">
    <property type="term" value="F:2-isopropylmalate synthase activity"/>
    <property type="evidence" value="ECO:0007669"/>
    <property type="project" value="InterPro"/>
</dbReference>
<dbReference type="AlphaFoldDB" id="A0A9J7BNK1"/>
<comment type="similarity">
    <text evidence="1">Belongs to the alpha-IPM synthase/homocitrate synthase family.</text>
</comment>
<evidence type="ECO:0000256" key="5">
    <source>
        <dbReference type="ARBA" id="ARBA00023304"/>
    </source>
</evidence>
<dbReference type="SUPFAM" id="SSF51569">
    <property type="entry name" value="Aldolase"/>
    <property type="match status" value="1"/>
</dbReference>
<evidence type="ECO:0000256" key="4">
    <source>
        <dbReference type="ARBA" id="ARBA00022679"/>
    </source>
</evidence>
<dbReference type="InterPro" id="IPR036230">
    <property type="entry name" value="LeuA_allosteric_dom_sf"/>
</dbReference>
<dbReference type="Pfam" id="PF00682">
    <property type="entry name" value="HMGL-like"/>
    <property type="match status" value="1"/>
</dbReference>
<dbReference type="InterPro" id="IPR054691">
    <property type="entry name" value="LeuA/HCS_post-cat"/>
</dbReference>
<dbReference type="PROSITE" id="PS50991">
    <property type="entry name" value="PYR_CT"/>
    <property type="match status" value="1"/>
</dbReference>
<evidence type="ECO:0000259" key="8">
    <source>
        <dbReference type="PROSITE" id="PS50991"/>
    </source>
</evidence>
<reference evidence="9" key="1">
    <citation type="submission" date="2021-04" db="EMBL/GenBank/DDBJ databases">
        <title>Phylogenetic analysis of Acidobacteriaceae.</title>
        <authorList>
            <person name="Qiu L."/>
            <person name="Zhang Q."/>
        </authorList>
    </citation>
    <scope>NUCLEOTIDE SEQUENCE</scope>
    <source>
        <strain evidence="9">DSM 25168</strain>
    </source>
</reference>
<dbReference type="InterPro" id="IPR013709">
    <property type="entry name" value="2-isopropylmalate_synth_dimer"/>
</dbReference>
<dbReference type="PANTHER" id="PTHR43538:SF1">
    <property type="entry name" value="(R)-CITRAMALATE SYNTHASE"/>
    <property type="match status" value="1"/>
</dbReference>
<comment type="catalytic activity">
    <reaction evidence="7">
        <text>pyruvate + acetyl-CoA + H2O = (3R)-citramalate + CoA + H(+)</text>
        <dbReference type="Rhea" id="RHEA:19045"/>
        <dbReference type="ChEBI" id="CHEBI:15361"/>
        <dbReference type="ChEBI" id="CHEBI:15377"/>
        <dbReference type="ChEBI" id="CHEBI:15378"/>
        <dbReference type="ChEBI" id="CHEBI:30934"/>
        <dbReference type="ChEBI" id="CHEBI:57287"/>
        <dbReference type="ChEBI" id="CHEBI:57288"/>
        <dbReference type="EC" id="2.3.3.21"/>
    </reaction>
</comment>
<evidence type="ECO:0000256" key="1">
    <source>
        <dbReference type="ARBA" id="ARBA00006154"/>
    </source>
</evidence>
<dbReference type="EMBL" id="CP093313">
    <property type="protein sequence ID" value="UWZ83322.1"/>
    <property type="molecule type" value="Genomic_DNA"/>
</dbReference>
<dbReference type="InterPro" id="IPR000891">
    <property type="entry name" value="PYR_CT"/>
</dbReference>
<keyword evidence="5" id="KW-0100">Branched-chain amino acid biosynthesis</keyword>
<gene>
    <name evidence="9" type="ORF">MOP44_22475</name>
</gene>
<feature type="domain" description="Pyruvate carboxyltransferase" evidence="8">
    <location>
        <begin position="7"/>
        <end position="294"/>
    </location>
</feature>
<accession>A0A9J7BNK1</accession>
<keyword evidence="3" id="KW-0412">Isoleucine biosynthesis</keyword>
<dbReference type="RefSeq" id="WP_260792656.1">
    <property type="nucleotide sequence ID" value="NZ_CP093313.1"/>
</dbReference>
<dbReference type="GO" id="GO:0009097">
    <property type="term" value="P:isoleucine biosynthetic process"/>
    <property type="evidence" value="ECO:0007669"/>
    <property type="project" value="UniProtKB-KW"/>
</dbReference>
<dbReference type="InterPro" id="IPR013785">
    <property type="entry name" value="Aldolase_TIM"/>
</dbReference>
<keyword evidence="4" id="KW-0808">Transferase</keyword>
<dbReference type="InterPro" id="IPR005675">
    <property type="entry name" value="Citramal_synthase"/>
</dbReference>
<dbReference type="Pfam" id="PF22617">
    <property type="entry name" value="HCS_D2"/>
    <property type="match status" value="1"/>
</dbReference>
<evidence type="ECO:0000256" key="3">
    <source>
        <dbReference type="ARBA" id="ARBA00022624"/>
    </source>
</evidence>
<dbReference type="SUPFAM" id="SSF110921">
    <property type="entry name" value="2-isopropylmalate synthase LeuA, allosteric (dimerisation) domain"/>
    <property type="match status" value="1"/>
</dbReference>
<dbReference type="GO" id="GO:0009098">
    <property type="term" value="P:L-leucine biosynthetic process"/>
    <property type="evidence" value="ECO:0007669"/>
    <property type="project" value="InterPro"/>
</dbReference>
<name>A0A9J7BNK1_9BACT</name>
<comment type="pathway">
    <text evidence="6">Amino-acid biosynthesis.</text>
</comment>
<dbReference type="GO" id="GO:0043714">
    <property type="term" value="F:(R)-citramalate synthase activity"/>
    <property type="evidence" value="ECO:0007669"/>
    <property type="project" value="UniProtKB-EC"/>
</dbReference>
<evidence type="ECO:0000313" key="9">
    <source>
        <dbReference type="EMBL" id="UWZ83322.1"/>
    </source>
</evidence>
<dbReference type="Gene3D" id="3.30.160.270">
    <property type="match status" value="1"/>
</dbReference>
<dbReference type="Proteomes" id="UP001059380">
    <property type="component" value="Chromosome"/>
</dbReference>
<protein>
    <recommendedName>
        <fullName evidence="8">Pyruvate carboxyltransferase domain-containing protein</fullName>
    </recommendedName>
</protein>
<dbReference type="Gene3D" id="1.10.238.260">
    <property type="match status" value="1"/>
</dbReference>
<keyword evidence="2" id="KW-0028">Amino-acid biosynthesis</keyword>
<evidence type="ECO:0000313" key="10">
    <source>
        <dbReference type="Proteomes" id="UP001059380"/>
    </source>
</evidence>
<evidence type="ECO:0000256" key="7">
    <source>
        <dbReference type="ARBA" id="ARBA00048263"/>
    </source>
</evidence>
<dbReference type="KEGG" id="orp:MOP44_22475"/>
<proteinExistence type="inferred from homology"/>
<dbReference type="Pfam" id="PF08502">
    <property type="entry name" value="LeuA_dimer"/>
    <property type="match status" value="1"/>
</dbReference>
<evidence type="ECO:0000256" key="6">
    <source>
        <dbReference type="ARBA" id="ARBA00029440"/>
    </source>
</evidence>
<dbReference type="SMART" id="SM00917">
    <property type="entry name" value="LeuA_dimer"/>
    <property type="match status" value="1"/>
</dbReference>
<evidence type="ECO:0000256" key="2">
    <source>
        <dbReference type="ARBA" id="ARBA00022605"/>
    </source>
</evidence>
<dbReference type="PANTHER" id="PTHR43538">
    <property type="entry name" value="ALPHA-IPM SYNTHASE/HOMOCITRATE SYNTHASE"/>
    <property type="match status" value="1"/>
</dbReference>
<organism evidence="9 10">
    <name type="scientific">Occallatibacter riparius</name>
    <dbReference type="NCBI Taxonomy" id="1002689"/>
    <lineage>
        <taxon>Bacteria</taxon>
        <taxon>Pseudomonadati</taxon>
        <taxon>Acidobacteriota</taxon>
        <taxon>Terriglobia</taxon>
        <taxon>Terriglobales</taxon>
        <taxon>Acidobacteriaceae</taxon>
        <taxon>Occallatibacter</taxon>
    </lineage>
</organism>
<keyword evidence="10" id="KW-1185">Reference proteome</keyword>